<organism evidence="2 3">
    <name type="scientific">Tachysurus vachellii</name>
    <name type="common">Darkbarbel catfish</name>
    <name type="synonym">Pelteobagrus vachellii</name>
    <dbReference type="NCBI Taxonomy" id="175792"/>
    <lineage>
        <taxon>Eukaryota</taxon>
        <taxon>Metazoa</taxon>
        <taxon>Chordata</taxon>
        <taxon>Craniata</taxon>
        <taxon>Vertebrata</taxon>
        <taxon>Euteleostomi</taxon>
        <taxon>Actinopterygii</taxon>
        <taxon>Neopterygii</taxon>
        <taxon>Teleostei</taxon>
        <taxon>Ostariophysi</taxon>
        <taxon>Siluriformes</taxon>
        <taxon>Bagridae</taxon>
        <taxon>Tachysurus</taxon>
    </lineage>
</organism>
<sequence>MAGLILALCRRRRGSRQRETRSETEGRMDVNLGEEANQGPSIIPLCACFVCLQRTREALCVGSGAETETSRERLKGWNGVRAQRSRFLQGFSFAVVRATPPGLNHG</sequence>
<comment type="caution">
    <text evidence="2">The sequence shown here is derived from an EMBL/GenBank/DDBJ whole genome shotgun (WGS) entry which is preliminary data.</text>
</comment>
<evidence type="ECO:0000313" key="2">
    <source>
        <dbReference type="EMBL" id="KAK2832334.1"/>
    </source>
</evidence>
<dbReference type="AlphaFoldDB" id="A0AA88M9Z3"/>
<gene>
    <name evidence="2" type="ORF">Q7C36_015796</name>
</gene>
<accession>A0AA88M9Z3</accession>
<dbReference type="EMBL" id="JAVHJS010000016">
    <property type="protein sequence ID" value="KAK2832334.1"/>
    <property type="molecule type" value="Genomic_DNA"/>
</dbReference>
<protein>
    <submittedName>
        <fullName evidence="2">Uncharacterized protein</fullName>
    </submittedName>
</protein>
<keyword evidence="3" id="KW-1185">Reference proteome</keyword>
<reference evidence="2" key="1">
    <citation type="submission" date="2023-08" db="EMBL/GenBank/DDBJ databases">
        <title>Pelteobagrus vachellii genome.</title>
        <authorList>
            <person name="Liu H."/>
        </authorList>
    </citation>
    <scope>NUCLEOTIDE SEQUENCE</scope>
    <source>
        <strain evidence="2">PRFRI_2022a</strain>
        <tissue evidence="2">Muscle</tissue>
    </source>
</reference>
<name>A0AA88M9Z3_TACVA</name>
<evidence type="ECO:0000256" key="1">
    <source>
        <dbReference type="SAM" id="MobiDB-lite"/>
    </source>
</evidence>
<proteinExistence type="predicted"/>
<feature type="compositionally biased region" description="Basic and acidic residues" evidence="1">
    <location>
        <begin position="16"/>
        <end position="28"/>
    </location>
</feature>
<feature type="region of interest" description="Disordered" evidence="1">
    <location>
        <begin position="14"/>
        <end position="34"/>
    </location>
</feature>
<dbReference type="Proteomes" id="UP001187315">
    <property type="component" value="Unassembled WGS sequence"/>
</dbReference>
<evidence type="ECO:0000313" key="3">
    <source>
        <dbReference type="Proteomes" id="UP001187315"/>
    </source>
</evidence>